<comment type="caution">
    <text evidence="1">The sequence shown here is derived from an EMBL/GenBank/DDBJ whole genome shotgun (WGS) entry which is preliminary data.</text>
</comment>
<name>A0A8J6JEX3_9FIRM</name>
<organism evidence="1 2">
    <name type="scientific">Lawsonibacter hominis</name>
    <dbReference type="NCBI Taxonomy" id="2763053"/>
    <lineage>
        <taxon>Bacteria</taxon>
        <taxon>Bacillati</taxon>
        <taxon>Bacillota</taxon>
        <taxon>Clostridia</taxon>
        <taxon>Eubacteriales</taxon>
        <taxon>Oscillospiraceae</taxon>
        <taxon>Lawsonibacter</taxon>
    </lineage>
</organism>
<dbReference type="Proteomes" id="UP000661435">
    <property type="component" value="Unassembled WGS sequence"/>
</dbReference>
<sequence length="76" mass="9027">MEWKLGKLIKNRTYKLWGVNLFDYEWTDTGETAYLKDYTDGIRKNFKVYSIEVGGETHYFAAMERGANTWLFFIGQ</sequence>
<evidence type="ECO:0000313" key="2">
    <source>
        <dbReference type="Proteomes" id="UP000661435"/>
    </source>
</evidence>
<dbReference type="EMBL" id="JACOPP010000007">
    <property type="protein sequence ID" value="MBC5733525.1"/>
    <property type="molecule type" value="Genomic_DNA"/>
</dbReference>
<proteinExistence type="predicted"/>
<accession>A0A8J6JEX3</accession>
<evidence type="ECO:0000313" key="1">
    <source>
        <dbReference type="EMBL" id="MBC5733525.1"/>
    </source>
</evidence>
<dbReference type="AlphaFoldDB" id="A0A8J6JEX3"/>
<reference evidence="1" key="1">
    <citation type="submission" date="2020-08" db="EMBL/GenBank/DDBJ databases">
        <title>Genome public.</title>
        <authorList>
            <person name="Liu C."/>
            <person name="Sun Q."/>
        </authorList>
    </citation>
    <scope>NUCLEOTIDE SEQUENCE</scope>
    <source>
        <strain evidence="1">NSJ-51</strain>
    </source>
</reference>
<gene>
    <name evidence="1" type="ORF">H8S57_07265</name>
</gene>
<dbReference type="RefSeq" id="WP_186907418.1">
    <property type="nucleotide sequence ID" value="NZ_JACOPP010000007.1"/>
</dbReference>
<keyword evidence="2" id="KW-1185">Reference proteome</keyword>
<protein>
    <submittedName>
        <fullName evidence="1">Uncharacterized protein</fullName>
    </submittedName>
</protein>